<evidence type="ECO:0000259" key="4">
    <source>
        <dbReference type="SMART" id="SM00382"/>
    </source>
</evidence>
<dbReference type="EMBL" id="SWVK01000003">
    <property type="protein sequence ID" value="NFN34138.1"/>
    <property type="molecule type" value="Genomic_DNA"/>
</dbReference>
<keyword evidence="2" id="KW-0547">Nucleotide-binding</keyword>
<dbReference type="Gene3D" id="3.30.230.10">
    <property type="match status" value="1"/>
</dbReference>
<accession>A0A6B4PI79</accession>
<dbReference type="Pfam" id="PF01078">
    <property type="entry name" value="Mg_chelatase"/>
    <property type="match status" value="1"/>
</dbReference>
<dbReference type="PANTHER" id="PTHR32039">
    <property type="entry name" value="MAGNESIUM-CHELATASE SUBUNIT CHLI"/>
    <property type="match status" value="1"/>
</dbReference>
<dbReference type="SUPFAM" id="SSF54211">
    <property type="entry name" value="Ribosomal protein S5 domain 2-like"/>
    <property type="match status" value="1"/>
</dbReference>
<dbReference type="Pfam" id="PF13541">
    <property type="entry name" value="ChlI"/>
    <property type="match status" value="1"/>
</dbReference>
<dbReference type="Gene3D" id="3.40.50.300">
    <property type="entry name" value="P-loop containing nucleotide triphosphate hydrolases"/>
    <property type="match status" value="1"/>
</dbReference>
<feature type="domain" description="AAA+ ATPase" evidence="4">
    <location>
        <begin position="212"/>
        <end position="355"/>
    </location>
</feature>
<gene>
    <name evidence="5" type="ORF">FC774_00190</name>
    <name evidence="6" type="ORF">FDB51_03140</name>
</gene>
<dbReference type="SMART" id="SM00382">
    <property type="entry name" value="AAA"/>
    <property type="match status" value="1"/>
</dbReference>
<dbReference type="InterPro" id="IPR000523">
    <property type="entry name" value="Mg_chelatse_chII-like_cat_dom"/>
</dbReference>
<evidence type="ECO:0000313" key="6">
    <source>
        <dbReference type="EMBL" id="NFN34138.1"/>
    </source>
</evidence>
<dbReference type="GO" id="GO:0003677">
    <property type="term" value="F:DNA binding"/>
    <property type="evidence" value="ECO:0007669"/>
    <property type="project" value="InterPro"/>
</dbReference>
<dbReference type="PRINTS" id="PR01657">
    <property type="entry name" value="MCMFAMILY"/>
</dbReference>
<dbReference type="Pfam" id="PF13335">
    <property type="entry name" value="Mg_chelatase_C"/>
    <property type="match status" value="1"/>
</dbReference>
<protein>
    <submittedName>
        <fullName evidence="5">ATP-binding protein</fullName>
    </submittedName>
</protein>
<reference evidence="7 8" key="1">
    <citation type="submission" date="2019-04" db="EMBL/GenBank/DDBJ databases">
        <title>Genome sequencing of Clostridium botulinum Groups I-IV and Clostridium butyricum.</title>
        <authorList>
            <person name="Brunt J."/>
            <person name="Van Vliet A.H.M."/>
            <person name="Stringer S.C."/>
            <person name="Carter A.T."/>
            <person name="Peck M.W."/>
        </authorList>
    </citation>
    <scope>NUCLEOTIDE SEQUENCE [LARGE SCALE GENOMIC DNA]</scope>
    <source>
        <strain evidence="5 8">1605</strain>
        <strain evidence="6 7">CB-K-33E</strain>
    </source>
</reference>
<dbReference type="EMBL" id="SWOV01000001">
    <property type="protein sequence ID" value="NFF86329.1"/>
    <property type="molecule type" value="Genomic_DNA"/>
</dbReference>
<name>A0A6B4PI79_CLOBO</name>
<dbReference type="Proteomes" id="UP000476820">
    <property type="component" value="Unassembled WGS sequence"/>
</dbReference>
<dbReference type="RefSeq" id="WP_012451902.1">
    <property type="nucleotide sequence ID" value="NZ_CP010520.1"/>
</dbReference>
<evidence type="ECO:0000313" key="8">
    <source>
        <dbReference type="Proteomes" id="UP000476820"/>
    </source>
</evidence>
<organism evidence="5 8">
    <name type="scientific">Clostridium botulinum</name>
    <dbReference type="NCBI Taxonomy" id="1491"/>
    <lineage>
        <taxon>Bacteria</taxon>
        <taxon>Bacillati</taxon>
        <taxon>Bacillota</taxon>
        <taxon>Clostridia</taxon>
        <taxon>Eubacteriales</taxon>
        <taxon>Clostridiaceae</taxon>
        <taxon>Clostridium</taxon>
    </lineage>
</organism>
<dbReference type="GO" id="GO:0005524">
    <property type="term" value="F:ATP binding"/>
    <property type="evidence" value="ECO:0007669"/>
    <property type="project" value="UniProtKB-KW"/>
</dbReference>
<dbReference type="InterPro" id="IPR025158">
    <property type="entry name" value="Mg_chelat-rel_C"/>
</dbReference>
<dbReference type="PANTHER" id="PTHR32039:SF7">
    <property type="entry name" value="COMPETENCE PROTEIN COMM"/>
    <property type="match status" value="1"/>
</dbReference>
<dbReference type="Proteomes" id="UP000473681">
    <property type="component" value="Unassembled WGS sequence"/>
</dbReference>
<evidence type="ECO:0000256" key="3">
    <source>
        <dbReference type="ARBA" id="ARBA00022840"/>
    </source>
</evidence>
<dbReference type="InterPro" id="IPR004482">
    <property type="entry name" value="Mg_chelat-rel"/>
</dbReference>
<dbReference type="NCBIfam" id="TIGR00368">
    <property type="entry name" value="YifB family Mg chelatase-like AAA ATPase"/>
    <property type="match status" value="1"/>
</dbReference>
<dbReference type="InterPro" id="IPR020568">
    <property type="entry name" value="Ribosomal_Su5_D2-typ_SF"/>
</dbReference>
<proteinExistence type="inferred from homology"/>
<comment type="similarity">
    <text evidence="1">Belongs to the Mg-chelatase subunits D/I family. ComM subfamily.</text>
</comment>
<dbReference type="InterPro" id="IPR001208">
    <property type="entry name" value="MCM_dom"/>
</dbReference>
<evidence type="ECO:0000256" key="2">
    <source>
        <dbReference type="ARBA" id="ARBA00022741"/>
    </source>
</evidence>
<evidence type="ECO:0000313" key="7">
    <source>
        <dbReference type="Proteomes" id="UP000473681"/>
    </source>
</evidence>
<evidence type="ECO:0000256" key="1">
    <source>
        <dbReference type="ARBA" id="ARBA00006354"/>
    </source>
</evidence>
<evidence type="ECO:0000313" key="5">
    <source>
        <dbReference type="EMBL" id="NFF86329.1"/>
    </source>
</evidence>
<dbReference type="InterPro" id="IPR003593">
    <property type="entry name" value="AAA+_ATPase"/>
</dbReference>
<dbReference type="InterPro" id="IPR045006">
    <property type="entry name" value="CHLI-like"/>
</dbReference>
<dbReference type="AlphaFoldDB" id="A0A6B4PI79"/>
<dbReference type="InterPro" id="IPR014721">
    <property type="entry name" value="Ribsml_uS5_D2-typ_fold_subgr"/>
</dbReference>
<dbReference type="InterPro" id="IPR027417">
    <property type="entry name" value="P-loop_NTPase"/>
</dbReference>
<sequence length="506" mass="57133">MSIKIISATQNGLEGLLIEVEVDISKGLPSFSIVGLADTSVKESKERVRSAILNSGYDFPLGRITINLAPADTKKIGSLLDLPIALGILMESNQIEHNKVNDYIIFGELSLSGQLKAVKGSIPIIIEGIKKGKNKFIFPYENLEESYYFDQGEYYPFKNLKEVISYVTYKDLLPYRISKDDIERKDILENIDFGEIIGQYSSKRALEISAAGKHNILLYGEPGCGKTMLAKAMVSILPPLSKKELLEIAKIYSASGLMEKSTLITRPFRSPHHTTTKNALIGGGKEVKAGEVTLAHNGVLFLDEVLEFKKDALESLREPLEEKQINIDRISGNYTMPANFLLVGAFNPIEEKDESVLESGLYSRYNAKKYFKKFSTALLDRMDILTFVPRLKYDDIEKREDSYNSTVMKEKVLKARAIQEERFKNTKYKYNSDIKGKDVFDICKMNKGCSDILKHYYNTSSVSMRGYSKVIKLAQTIADIDESKEILEHHIIEAFNYRKNIDGEII</sequence>
<comment type="caution">
    <text evidence="5">The sequence shown here is derived from an EMBL/GenBank/DDBJ whole genome shotgun (WGS) entry which is preliminary data.</text>
</comment>
<dbReference type="SUPFAM" id="SSF52540">
    <property type="entry name" value="P-loop containing nucleoside triphosphate hydrolases"/>
    <property type="match status" value="1"/>
</dbReference>
<keyword evidence="3 5" id="KW-0067">ATP-binding</keyword>